<dbReference type="PANTHER" id="PTHR16515">
    <property type="entry name" value="PR DOMAIN ZINC FINGER PROTEIN"/>
    <property type="match status" value="1"/>
</dbReference>
<dbReference type="GO" id="GO:0010468">
    <property type="term" value="P:regulation of gene expression"/>
    <property type="evidence" value="ECO:0007669"/>
    <property type="project" value="TreeGrafter"/>
</dbReference>
<name>A0A7R9BC37_9CRUS</name>
<feature type="domain" description="C2H2-type" evidence="5">
    <location>
        <begin position="470"/>
        <end position="493"/>
    </location>
</feature>
<dbReference type="PROSITE" id="PS50157">
    <property type="entry name" value="ZINC_FINGER_C2H2_2"/>
    <property type="match status" value="6"/>
</dbReference>
<feature type="region of interest" description="Disordered" evidence="4">
    <location>
        <begin position="278"/>
        <end position="322"/>
    </location>
</feature>
<feature type="domain" description="C2H2-type" evidence="5">
    <location>
        <begin position="386"/>
        <end position="413"/>
    </location>
</feature>
<keyword evidence="7" id="KW-1185">Reference proteome</keyword>
<feature type="domain" description="C2H2-type" evidence="5">
    <location>
        <begin position="358"/>
        <end position="385"/>
    </location>
</feature>
<dbReference type="FunFam" id="3.30.160.60:FF:000086">
    <property type="entry name" value="transcription factor E4F1 isoform X1"/>
    <property type="match status" value="1"/>
</dbReference>
<dbReference type="SMART" id="SM00355">
    <property type="entry name" value="ZnF_C2H2"/>
    <property type="match status" value="6"/>
</dbReference>
<feature type="region of interest" description="Disordered" evidence="4">
    <location>
        <begin position="503"/>
        <end position="532"/>
    </location>
</feature>
<dbReference type="EMBL" id="CAJPEX010000019">
    <property type="protein sequence ID" value="CAG0912474.1"/>
    <property type="molecule type" value="Genomic_DNA"/>
</dbReference>
<keyword evidence="3" id="KW-0862">Zinc</keyword>
<keyword evidence="3" id="KW-0479">Metal-binding</keyword>
<evidence type="ECO:0000256" key="1">
    <source>
        <dbReference type="ARBA" id="ARBA00022782"/>
    </source>
</evidence>
<dbReference type="FunFam" id="3.30.160.60:FF:000251">
    <property type="entry name" value="FEZ family zinc finger 2"/>
    <property type="match status" value="1"/>
</dbReference>
<evidence type="ECO:0000259" key="5">
    <source>
        <dbReference type="PROSITE" id="PS50157"/>
    </source>
</evidence>
<reference evidence="6" key="1">
    <citation type="submission" date="2020-11" db="EMBL/GenBank/DDBJ databases">
        <authorList>
            <person name="Tran Van P."/>
        </authorList>
    </citation>
    <scope>NUCLEOTIDE SEQUENCE</scope>
</reference>
<dbReference type="PANTHER" id="PTHR16515:SF35">
    <property type="entry name" value="FEZ FAMILY ZINC FINGER PROTEIN 2"/>
    <property type="match status" value="1"/>
</dbReference>
<feature type="region of interest" description="Disordered" evidence="4">
    <location>
        <begin position="108"/>
        <end position="142"/>
    </location>
</feature>
<feature type="compositionally biased region" description="Polar residues" evidence="4">
    <location>
        <begin position="512"/>
        <end position="532"/>
    </location>
</feature>
<dbReference type="GO" id="GO:0003677">
    <property type="term" value="F:DNA binding"/>
    <property type="evidence" value="ECO:0007669"/>
    <property type="project" value="UniProtKB-KW"/>
</dbReference>
<dbReference type="GO" id="GO:0008270">
    <property type="term" value="F:zinc ion binding"/>
    <property type="evidence" value="ECO:0007669"/>
    <property type="project" value="UniProtKB-KW"/>
</dbReference>
<dbReference type="InterPro" id="IPR050331">
    <property type="entry name" value="Zinc_finger"/>
</dbReference>
<dbReference type="GO" id="GO:0005634">
    <property type="term" value="C:nucleus"/>
    <property type="evidence" value="ECO:0007669"/>
    <property type="project" value="TreeGrafter"/>
</dbReference>
<dbReference type="FunFam" id="3.30.160.60:FF:000164">
    <property type="entry name" value="Fez family zinc finger protein 2"/>
    <property type="match status" value="1"/>
</dbReference>
<dbReference type="InterPro" id="IPR036236">
    <property type="entry name" value="Znf_C2H2_sf"/>
</dbReference>
<dbReference type="Pfam" id="PF00096">
    <property type="entry name" value="zf-C2H2"/>
    <property type="match status" value="5"/>
</dbReference>
<dbReference type="Gene3D" id="3.30.160.60">
    <property type="entry name" value="Classic Zinc Finger"/>
    <property type="match status" value="6"/>
</dbReference>
<dbReference type="EMBL" id="OA882056">
    <property type="protein sequence ID" value="CAD7272322.1"/>
    <property type="molecule type" value="Genomic_DNA"/>
</dbReference>
<keyword evidence="2" id="KW-0238">DNA-binding</keyword>
<feature type="region of interest" description="Disordered" evidence="4">
    <location>
        <begin position="1"/>
        <end position="91"/>
    </location>
</feature>
<dbReference type="FunFam" id="3.30.160.60:FF:000227">
    <property type="entry name" value="fez family zinc finger protein 1"/>
    <property type="match status" value="1"/>
</dbReference>
<dbReference type="AlphaFoldDB" id="A0A7R9BC37"/>
<evidence type="ECO:0000313" key="7">
    <source>
        <dbReference type="Proteomes" id="UP000678499"/>
    </source>
</evidence>
<dbReference type="FunFam" id="3.30.160.60:FF:000103">
    <property type="entry name" value="FEZ family zinc finger 1"/>
    <property type="match status" value="1"/>
</dbReference>
<evidence type="ECO:0000256" key="4">
    <source>
        <dbReference type="SAM" id="MobiDB-lite"/>
    </source>
</evidence>
<evidence type="ECO:0000256" key="3">
    <source>
        <dbReference type="PROSITE-ProRule" id="PRU00042"/>
    </source>
</evidence>
<evidence type="ECO:0000256" key="2">
    <source>
        <dbReference type="ARBA" id="ARBA00023125"/>
    </source>
</evidence>
<dbReference type="GO" id="GO:0030154">
    <property type="term" value="P:cell differentiation"/>
    <property type="evidence" value="ECO:0007669"/>
    <property type="project" value="UniProtKB-KW"/>
</dbReference>
<gene>
    <name evidence="6" type="ORF">NMOB1V02_LOCUS264</name>
</gene>
<proteinExistence type="predicted"/>
<dbReference type="OrthoDB" id="5062908at2759"/>
<feature type="domain" description="C2H2-type" evidence="5">
    <location>
        <begin position="414"/>
        <end position="441"/>
    </location>
</feature>
<feature type="domain" description="C2H2-type" evidence="5">
    <location>
        <begin position="442"/>
        <end position="469"/>
    </location>
</feature>
<dbReference type="PROSITE" id="PS00028">
    <property type="entry name" value="ZINC_FINGER_C2H2_1"/>
    <property type="match status" value="6"/>
</dbReference>
<feature type="compositionally biased region" description="Acidic residues" evidence="4">
    <location>
        <begin position="32"/>
        <end position="41"/>
    </location>
</feature>
<dbReference type="SUPFAM" id="SSF57667">
    <property type="entry name" value="beta-beta-alpha zinc fingers"/>
    <property type="match status" value="3"/>
</dbReference>
<dbReference type="InterPro" id="IPR013087">
    <property type="entry name" value="Znf_C2H2_type"/>
</dbReference>
<accession>A0A7R9BC37</accession>
<evidence type="ECO:0000313" key="6">
    <source>
        <dbReference type="EMBL" id="CAD7272322.1"/>
    </source>
</evidence>
<sequence>MEGNIAKADKNPTEACDFTPTRVPLEQSPNYESDDDVDVSMDSEPKEEILDVTDNYSPSLQDAGHCQDNDEIPNSPDSITSIDSSAGPSVLHANKSQAKLSFSIDRIMENDDPPASQLSSSREDKCAPIPGNKAPPTFSGPSSFSTAAAAAAAAANLILMRDAAEGVNSYNHQIEPWLRHYINPATAPFLLRCYSQLSMNPYLTAGRALSGILQSANVWMPQFSREKSFRPMVLTQASMNNDKTETPTCGSAVGAKNLEPTLPAPIPGLIPSEKVNQTYKASETELPEHRKFPVNESSEHQELPKKESAQGSIGTSSGIPVQANRTGRTFPCPECGKIFNAHYNLTRHMPVHTGARPFICKICGKGFRQASTLCRHKIIHTQEKPHVCQTCGKAFNRSSTLNTHLRIHQNYKPYKCEICGKGFHQKGNFKNHRLTHSDNKQFKCSICNKAFHQVYNLTFHMHTHNDQKPFTCPLCSKGFCRNFDLKKHMRKLHQTPLFSSVETRQHAAPGEENSSGISLMTSNSNSLDTMSRSMSEPSTSALYCGMGPSFLNVSALASSQDSSLASKLVPLSRSSIMHPPSATSSLYLTSPFFNPGPKTSIQPVGSGQLLQDVPFQPFPIQSVDV</sequence>
<keyword evidence="3" id="KW-0863">Zinc-finger</keyword>
<feature type="compositionally biased region" description="Polar residues" evidence="4">
    <location>
        <begin position="75"/>
        <end position="87"/>
    </location>
</feature>
<feature type="compositionally biased region" description="Polar residues" evidence="4">
    <location>
        <begin position="309"/>
        <end position="322"/>
    </location>
</feature>
<organism evidence="6">
    <name type="scientific">Notodromas monacha</name>
    <dbReference type="NCBI Taxonomy" id="399045"/>
    <lineage>
        <taxon>Eukaryota</taxon>
        <taxon>Metazoa</taxon>
        <taxon>Ecdysozoa</taxon>
        <taxon>Arthropoda</taxon>
        <taxon>Crustacea</taxon>
        <taxon>Oligostraca</taxon>
        <taxon>Ostracoda</taxon>
        <taxon>Podocopa</taxon>
        <taxon>Podocopida</taxon>
        <taxon>Cypridocopina</taxon>
        <taxon>Cypridoidea</taxon>
        <taxon>Cyprididae</taxon>
        <taxon>Notodromas</taxon>
    </lineage>
</organism>
<feature type="compositionally biased region" description="Basic and acidic residues" evidence="4">
    <location>
        <begin position="282"/>
        <end position="308"/>
    </location>
</feature>
<dbReference type="FunFam" id="3.30.160.60:FF:000863">
    <property type="entry name" value="fez family zinc finger protein 2"/>
    <property type="match status" value="1"/>
</dbReference>
<protein>
    <recommendedName>
        <fullName evidence="5">C2H2-type domain-containing protein</fullName>
    </recommendedName>
</protein>
<dbReference type="Proteomes" id="UP000678499">
    <property type="component" value="Unassembled WGS sequence"/>
</dbReference>
<dbReference type="Pfam" id="PF13912">
    <property type="entry name" value="zf-C2H2_6"/>
    <property type="match status" value="1"/>
</dbReference>
<feature type="domain" description="C2H2-type" evidence="5">
    <location>
        <begin position="330"/>
        <end position="357"/>
    </location>
</feature>
<keyword evidence="1" id="KW-0221">Differentiation</keyword>